<gene>
    <name evidence="23" type="ORF">NQ318_012900</name>
</gene>
<evidence type="ECO:0000256" key="1">
    <source>
        <dbReference type="ARBA" id="ARBA00004115"/>
    </source>
</evidence>
<evidence type="ECO:0000256" key="5">
    <source>
        <dbReference type="ARBA" id="ARBA00022679"/>
    </source>
</evidence>
<evidence type="ECO:0000256" key="19">
    <source>
        <dbReference type="ARBA" id="ARBA00041500"/>
    </source>
</evidence>
<dbReference type="AlphaFoldDB" id="A0AAV8YDB2"/>
<feature type="binding site" evidence="20">
    <location>
        <position position="316"/>
    </location>
    <ligand>
        <name>ATP</name>
        <dbReference type="ChEBI" id="CHEBI:30616"/>
    </ligand>
</feature>
<keyword evidence="10" id="KW-0256">Endoplasmic reticulum</keyword>
<keyword evidence="6 21" id="KW-0812">Transmembrane</keyword>
<evidence type="ECO:0000256" key="17">
    <source>
        <dbReference type="ARBA" id="ARBA00023230"/>
    </source>
</evidence>
<dbReference type="InterPro" id="IPR011009">
    <property type="entry name" value="Kinase-like_dom_sf"/>
</dbReference>
<evidence type="ECO:0000259" key="22">
    <source>
        <dbReference type="PROSITE" id="PS50011"/>
    </source>
</evidence>
<evidence type="ECO:0000256" key="6">
    <source>
        <dbReference type="ARBA" id="ARBA00022692"/>
    </source>
</evidence>
<protein>
    <recommendedName>
        <fullName evidence="2">non-specific serine/threonine protein kinase</fullName>
        <ecNumber evidence="2">2.7.11.1</ecNumber>
    </recommendedName>
    <alternativeName>
        <fullName evidence="19">PRKR-like endoplasmic reticulum kinase</fullName>
    </alternativeName>
</protein>
<reference evidence="23" key="1">
    <citation type="journal article" date="2023" name="Insect Mol. Biol.">
        <title>Genome sequencing provides insights into the evolution of gene families encoding plant cell wall-degrading enzymes in longhorned beetles.</title>
        <authorList>
            <person name="Shin N.R."/>
            <person name="Okamura Y."/>
            <person name="Kirsch R."/>
            <person name="Pauchet Y."/>
        </authorList>
    </citation>
    <scope>NUCLEOTIDE SEQUENCE</scope>
    <source>
        <strain evidence="23">AMC_N1</strain>
    </source>
</reference>
<keyword evidence="16" id="KW-0325">Glycoprotein</keyword>
<keyword evidence="4" id="KW-0597">Phosphoprotein</keyword>
<comment type="caution">
    <text evidence="23">The sequence shown here is derived from an EMBL/GenBank/DDBJ whole genome shotgun (WGS) entry which is preliminary data.</text>
</comment>
<keyword evidence="9" id="KW-0418">Kinase</keyword>
<evidence type="ECO:0000256" key="14">
    <source>
        <dbReference type="ARBA" id="ARBA00023016"/>
    </source>
</evidence>
<dbReference type="InterPro" id="IPR017441">
    <property type="entry name" value="Protein_kinase_ATP_BS"/>
</dbReference>
<evidence type="ECO:0000256" key="4">
    <source>
        <dbReference type="ARBA" id="ARBA00022553"/>
    </source>
</evidence>
<proteinExistence type="inferred from homology"/>
<evidence type="ECO:0000256" key="3">
    <source>
        <dbReference type="ARBA" id="ARBA00022527"/>
    </source>
</evidence>
<keyword evidence="3" id="KW-0723">Serine/threonine-protein kinase</keyword>
<dbReference type="PROSITE" id="PS00108">
    <property type="entry name" value="PROTEIN_KINASE_ST"/>
    <property type="match status" value="1"/>
</dbReference>
<keyword evidence="7" id="KW-0732">Signal</keyword>
<feature type="transmembrane region" description="Helical" evidence="21">
    <location>
        <begin position="218"/>
        <end position="243"/>
    </location>
</feature>
<comment type="similarity">
    <text evidence="18">Belongs to the protein kinase superfamily. Ser/Thr protein kinase family. GCN2 subfamily.</text>
</comment>
<dbReference type="InterPro" id="IPR008271">
    <property type="entry name" value="Ser/Thr_kinase_AS"/>
</dbReference>
<keyword evidence="13 21" id="KW-1133">Transmembrane helix</keyword>
<evidence type="ECO:0000256" key="11">
    <source>
        <dbReference type="ARBA" id="ARBA00022840"/>
    </source>
</evidence>
<dbReference type="FunFam" id="3.30.200.20:FF:000193">
    <property type="entry name" value="Eukaryotic translation initiation factor 2-alpha kinase 3"/>
    <property type="match status" value="1"/>
</dbReference>
<dbReference type="PANTHER" id="PTHR11042">
    <property type="entry name" value="EUKARYOTIC TRANSLATION INITIATION FACTOR 2-ALPHA KINASE EIF2-ALPHA KINASE -RELATED"/>
    <property type="match status" value="1"/>
</dbReference>
<evidence type="ECO:0000256" key="2">
    <source>
        <dbReference type="ARBA" id="ARBA00012513"/>
    </source>
</evidence>
<dbReference type="InterPro" id="IPR050339">
    <property type="entry name" value="CC_SR_Kinase"/>
</dbReference>
<evidence type="ECO:0000256" key="9">
    <source>
        <dbReference type="ARBA" id="ARBA00022777"/>
    </source>
</evidence>
<dbReference type="PANTHER" id="PTHR11042:SF91">
    <property type="entry name" value="EUKARYOTIC TRANSLATION INITIATION FACTOR 2-ALPHA KINASE"/>
    <property type="match status" value="1"/>
</dbReference>
<evidence type="ECO:0000256" key="10">
    <source>
        <dbReference type="ARBA" id="ARBA00022824"/>
    </source>
</evidence>
<evidence type="ECO:0000256" key="18">
    <source>
        <dbReference type="ARBA" id="ARBA00037982"/>
    </source>
</evidence>
<evidence type="ECO:0000256" key="16">
    <source>
        <dbReference type="ARBA" id="ARBA00023180"/>
    </source>
</evidence>
<keyword evidence="15 21" id="KW-0472">Membrane</keyword>
<dbReference type="SUPFAM" id="SSF56112">
    <property type="entry name" value="Protein kinase-like (PK-like)"/>
    <property type="match status" value="1"/>
</dbReference>
<dbReference type="FunFam" id="1.10.510.10:FF:000251">
    <property type="entry name" value="eukaryotic translation initiation factor 2-alpha kinase 3"/>
    <property type="match status" value="1"/>
</dbReference>
<evidence type="ECO:0000256" key="21">
    <source>
        <dbReference type="SAM" id="Phobius"/>
    </source>
</evidence>
<accession>A0AAV8YDB2</accession>
<evidence type="ECO:0000256" key="12">
    <source>
        <dbReference type="ARBA" id="ARBA00022845"/>
    </source>
</evidence>
<evidence type="ECO:0000256" key="20">
    <source>
        <dbReference type="PROSITE-ProRule" id="PRU10141"/>
    </source>
</evidence>
<dbReference type="Proteomes" id="UP001162162">
    <property type="component" value="Unassembled WGS sequence"/>
</dbReference>
<dbReference type="Gene3D" id="1.10.510.10">
    <property type="entry name" value="Transferase(Phosphotransferase) domain 1"/>
    <property type="match status" value="1"/>
</dbReference>
<organism evidence="23 24">
    <name type="scientific">Aromia moschata</name>
    <dbReference type="NCBI Taxonomy" id="1265417"/>
    <lineage>
        <taxon>Eukaryota</taxon>
        <taxon>Metazoa</taxon>
        <taxon>Ecdysozoa</taxon>
        <taxon>Arthropoda</taxon>
        <taxon>Hexapoda</taxon>
        <taxon>Insecta</taxon>
        <taxon>Pterygota</taxon>
        <taxon>Neoptera</taxon>
        <taxon>Endopterygota</taxon>
        <taxon>Coleoptera</taxon>
        <taxon>Polyphaga</taxon>
        <taxon>Cucujiformia</taxon>
        <taxon>Chrysomeloidea</taxon>
        <taxon>Cerambycidae</taxon>
        <taxon>Cerambycinae</taxon>
        <taxon>Callichromatini</taxon>
        <taxon>Aromia</taxon>
    </lineage>
</organism>
<evidence type="ECO:0000256" key="15">
    <source>
        <dbReference type="ARBA" id="ARBA00023136"/>
    </source>
</evidence>
<name>A0AAV8YDB2_9CUCU</name>
<dbReference type="PROSITE" id="PS50011">
    <property type="entry name" value="PROTEIN_KINASE_DOM"/>
    <property type="match status" value="1"/>
</dbReference>
<dbReference type="SMART" id="SM00220">
    <property type="entry name" value="S_TKc"/>
    <property type="match status" value="1"/>
</dbReference>
<keyword evidence="24" id="KW-1185">Reference proteome</keyword>
<dbReference type="GO" id="GO:0005634">
    <property type="term" value="C:nucleus"/>
    <property type="evidence" value="ECO:0007669"/>
    <property type="project" value="TreeGrafter"/>
</dbReference>
<keyword evidence="12" id="KW-0810">Translation regulation</keyword>
<sequence>MKELQLHNITTLACRWNFSVGLHDVKLPRISCIDPTSKTFDWNLTAVLPEGKLTASTILNNVEHSWQYQFNSPIVRVWRWTGRNLSEVDLFAPKNIPNILISPILPSIYIGMHNKQLYIHESVSMQEVLHSNINTNIVVAESTSIAKIPWKPIPAAIGAADDESTALSVLNLSEYVNGNGYYLYTETDLNKKDTLLCETNNSVIEPTPDNLMEDMASIYYTTFFCWHRFFIMLATLVVGHFLYRIWIHHHQRQEIIVINKTAEPENTPVERRISENESFTSRFESDFDTVSCLGKGGFGLVFEVKQKYDECNYAIKRITLPKEEKSRDRVMREVKALAKLDHKNIVRYFCSWVEHPPLGWQKDHDQKWIGDTPSLLDGITTTGTAPTYRLEKSRRSKSASVSIDIPMRKLDEKFCLDDDKEDDVDDDSFIVFEPCPNEEDKNTTSAHILDAVEYVHLNGLIHRDLKPSNIFFSLDGQIKVGDFGLVKDMEDAFDLELMKKGSLSPAYRGHTVEVGTKFYMSPEQLESRIYDYKVDIYSLGLIFFELLFPFSTDMERSKTLTDVKNNKFPKNFSNKYPDEYILLQNMLCQDPNKRLTTIGIKARPPFNKKDPNFGEDCHYRLNGVQKT</sequence>
<keyword evidence="5" id="KW-0808">Transferase</keyword>
<feature type="domain" description="Protein kinase" evidence="22">
    <location>
        <begin position="287"/>
        <end position="606"/>
    </location>
</feature>
<dbReference type="GO" id="GO:0006986">
    <property type="term" value="P:response to unfolded protein"/>
    <property type="evidence" value="ECO:0007669"/>
    <property type="project" value="UniProtKB-KW"/>
</dbReference>
<evidence type="ECO:0000256" key="8">
    <source>
        <dbReference type="ARBA" id="ARBA00022741"/>
    </source>
</evidence>
<comment type="subcellular location">
    <subcellularLocation>
        <location evidence="1">Endoplasmic reticulum membrane</location>
        <topology evidence="1">Single-pass type I membrane protein</topology>
    </subcellularLocation>
</comment>
<evidence type="ECO:0000256" key="7">
    <source>
        <dbReference type="ARBA" id="ARBA00022729"/>
    </source>
</evidence>
<dbReference type="Pfam" id="PF00069">
    <property type="entry name" value="Pkinase"/>
    <property type="match status" value="2"/>
</dbReference>
<dbReference type="GO" id="GO:0005789">
    <property type="term" value="C:endoplasmic reticulum membrane"/>
    <property type="evidence" value="ECO:0007669"/>
    <property type="project" value="UniProtKB-SubCell"/>
</dbReference>
<dbReference type="EMBL" id="JAPWTK010000123">
    <property type="protein sequence ID" value="KAJ8949152.1"/>
    <property type="molecule type" value="Genomic_DNA"/>
</dbReference>
<dbReference type="EC" id="2.7.11.1" evidence="2"/>
<dbReference type="InterPro" id="IPR000719">
    <property type="entry name" value="Prot_kinase_dom"/>
</dbReference>
<dbReference type="GO" id="GO:0004694">
    <property type="term" value="F:eukaryotic translation initiation factor 2alpha kinase activity"/>
    <property type="evidence" value="ECO:0007669"/>
    <property type="project" value="TreeGrafter"/>
</dbReference>
<evidence type="ECO:0000313" key="23">
    <source>
        <dbReference type="EMBL" id="KAJ8949152.1"/>
    </source>
</evidence>
<keyword evidence="8 20" id="KW-0547">Nucleotide-binding</keyword>
<dbReference type="Gene3D" id="3.30.200.20">
    <property type="entry name" value="Phosphorylase Kinase, domain 1"/>
    <property type="match status" value="1"/>
</dbReference>
<keyword evidence="17" id="KW-0834">Unfolded protein response</keyword>
<keyword evidence="11 20" id="KW-0067">ATP-binding</keyword>
<evidence type="ECO:0000256" key="13">
    <source>
        <dbReference type="ARBA" id="ARBA00022989"/>
    </source>
</evidence>
<keyword evidence="14" id="KW-0346">Stress response</keyword>
<evidence type="ECO:0000313" key="24">
    <source>
        <dbReference type="Proteomes" id="UP001162162"/>
    </source>
</evidence>
<dbReference type="PROSITE" id="PS00107">
    <property type="entry name" value="PROTEIN_KINASE_ATP"/>
    <property type="match status" value="1"/>
</dbReference>
<dbReference type="GO" id="GO:0005524">
    <property type="term" value="F:ATP binding"/>
    <property type="evidence" value="ECO:0007669"/>
    <property type="project" value="UniProtKB-UniRule"/>
</dbReference>